<organism evidence="1 2">
    <name type="scientific">Bacteroides nordii</name>
    <dbReference type="NCBI Taxonomy" id="291645"/>
    <lineage>
        <taxon>Bacteria</taxon>
        <taxon>Pseudomonadati</taxon>
        <taxon>Bacteroidota</taxon>
        <taxon>Bacteroidia</taxon>
        <taxon>Bacteroidales</taxon>
        <taxon>Bacteroidaceae</taxon>
        <taxon>Bacteroides</taxon>
    </lineage>
</organism>
<dbReference type="EMBL" id="QSGO01000032">
    <property type="protein sequence ID" value="RHB29424.1"/>
    <property type="molecule type" value="Genomic_DNA"/>
</dbReference>
<evidence type="ECO:0000313" key="2">
    <source>
        <dbReference type="Proteomes" id="UP000284379"/>
    </source>
</evidence>
<accession>A0A413V790</accession>
<gene>
    <name evidence="1" type="ORF">DW888_19870</name>
</gene>
<dbReference type="Proteomes" id="UP000284379">
    <property type="component" value="Unassembled WGS sequence"/>
</dbReference>
<dbReference type="RefSeq" id="WP_122202313.1">
    <property type="nucleotide sequence ID" value="NZ_CABJFV010000032.1"/>
</dbReference>
<sequence>MEIKDKYIKKYWYNMVLDQLIDEYESSGYVIDKECRLSENSKYYCADLVVKKDGKKTIIEILHDKSKMDQTIRLRKFAYDNGYDFKIVYANFKPLQQTIEFEDFPTLFVEYLNNDIPSELGEFASHVRVEDVVDVEYRSIDIQRNSVCLTGSCNVELETWTNDEDDTTYTYYVPCSFVCELSVENDLWTIQDESRLDIDTNQLDK</sequence>
<evidence type="ECO:0000313" key="1">
    <source>
        <dbReference type="EMBL" id="RHB29424.1"/>
    </source>
</evidence>
<dbReference type="AlphaFoldDB" id="A0A413V790"/>
<name>A0A413V790_9BACE</name>
<comment type="caution">
    <text evidence="1">The sequence shown here is derived from an EMBL/GenBank/DDBJ whole genome shotgun (WGS) entry which is preliminary data.</text>
</comment>
<reference evidence="1 2" key="1">
    <citation type="submission" date="2018-08" db="EMBL/GenBank/DDBJ databases">
        <title>A genome reference for cultivated species of the human gut microbiota.</title>
        <authorList>
            <person name="Zou Y."/>
            <person name="Xue W."/>
            <person name="Luo G."/>
        </authorList>
    </citation>
    <scope>NUCLEOTIDE SEQUENCE [LARGE SCALE GENOMIC DNA]</scope>
    <source>
        <strain evidence="1 2">AM40-30BH</strain>
    </source>
</reference>
<protein>
    <submittedName>
        <fullName evidence="1">Uncharacterized protein</fullName>
    </submittedName>
</protein>
<proteinExistence type="predicted"/>